<comment type="caution">
    <text evidence="2">The sequence shown here is derived from an EMBL/GenBank/DDBJ whole genome shotgun (WGS) entry which is preliminary data.</text>
</comment>
<dbReference type="EMBL" id="CADEPI010000704">
    <property type="protein sequence ID" value="CAB3388159.1"/>
    <property type="molecule type" value="Genomic_DNA"/>
</dbReference>
<name>A0A8S1E754_9INSE</name>
<keyword evidence="3" id="KW-1185">Reference proteome</keyword>
<feature type="transmembrane region" description="Helical" evidence="1">
    <location>
        <begin position="6"/>
        <end position="27"/>
    </location>
</feature>
<proteinExistence type="predicted"/>
<evidence type="ECO:0000313" key="3">
    <source>
        <dbReference type="Proteomes" id="UP000494165"/>
    </source>
</evidence>
<dbReference type="AlphaFoldDB" id="A0A8S1E754"/>
<organism evidence="2 3">
    <name type="scientific">Cloeon dipterum</name>
    <dbReference type="NCBI Taxonomy" id="197152"/>
    <lineage>
        <taxon>Eukaryota</taxon>
        <taxon>Metazoa</taxon>
        <taxon>Ecdysozoa</taxon>
        <taxon>Arthropoda</taxon>
        <taxon>Hexapoda</taxon>
        <taxon>Insecta</taxon>
        <taxon>Pterygota</taxon>
        <taxon>Palaeoptera</taxon>
        <taxon>Ephemeroptera</taxon>
        <taxon>Pisciforma</taxon>
        <taxon>Baetidae</taxon>
        <taxon>Cloeon</taxon>
    </lineage>
</organism>
<evidence type="ECO:0000313" key="2">
    <source>
        <dbReference type="EMBL" id="CAB3388159.1"/>
    </source>
</evidence>
<protein>
    <submittedName>
        <fullName evidence="2">Uncharacterized protein</fullName>
    </submittedName>
</protein>
<gene>
    <name evidence="2" type="ORF">CLODIP_2_CD08498</name>
</gene>
<evidence type="ECO:0000256" key="1">
    <source>
        <dbReference type="SAM" id="Phobius"/>
    </source>
</evidence>
<keyword evidence="1" id="KW-0812">Transmembrane</keyword>
<reference evidence="2 3" key="1">
    <citation type="submission" date="2020-04" db="EMBL/GenBank/DDBJ databases">
        <authorList>
            <person name="Alioto T."/>
            <person name="Alioto T."/>
            <person name="Gomez Garrido J."/>
        </authorList>
    </citation>
    <scope>NUCLEOTIDE SEQUENCE [LARGE SCALE GENOMIC DNA]</scope>
</reference>
<sequence length="155" mass="17526">MFYIILMCSNVFIVILSILTILWLILLGQKRNIFFSKTLRTPRSVITDNHDDVGPAEVPLYEEIKYDQVAATPLATPNLYERPIFLSMRPARRDRALPERPRTFENFGEATCAPVVDDDVGPALSLYDDVAPATSTTSHCEEYTSESAQYLQILP</sequence>
<accession>A0A8S1E754</accession>
<dbReference type="Proteomes" id="UP000494165">
    <property type="component" value="Unassembled WGS sequence"/>
</dbReference>
<keyword evidence="1" id="KW-0472">Membrane</keyword>
<keyword evidence="1" id="KW-1133">Transmembrane helix</keyword>